<keyword evidence="3 6" id="KW-1133">Transmembrane helix</keyword>
<comment type="subcellular location">
    <subcellularLocation>
        <location evidence="1">Membrane</location>
        <topology evidence="1">Multi-pass membrane protein</topology>
    </subcellularLocation>
</comment>
<organism evidence="7 8">
    <name type="scientific">Tenebrio molitor</name>
    <name type="common">Yellow mealworm beetle</name>
    <dbReference type="NCBI Taxonomy" id="7067"/>
    <lineage>
        <taxon>Eukaryota</taxon>
        <taxon>Metazoa</taxon>
        <taxon>Ecdysozoa</taxon>
        <taxon>Arthropoda</taxon>
        <taxon>Hexapoda</taxon>
        <taxon>Insecta</taxon>
        <taxon>Pterygota</taxon>
        <taxon>Neoptera</taxon>
        <taxon>Endopterygota</taxon>
        <taxon>Coleoptera</taxon>
        <taxon>Polyphaga</taxon>
        <taxon>Cucujiformia</taxon>
        <taxon>Tenebrionidae</taxon>
        <taxon>Tenebrio</taxon>
    </lineage>
</organism>
<feature type="transmembrane region" description="Helical" evidence="6">
    <location>
        <begin position="375"/>
        <end position="395"/>
    </location>
</feature>
<evidence type="ECO:0000313" key="8">
    <source>
        <dbReference type="Proteomes" id="UP000719412"/>
    </source>
</evidence>
<evidence type="ECO:0000256" key="1">
    <source>
        <dbReference type="ARBA" id="ARBA00004141"/>
    </source>
</evidence>
<dbReference type="PANTHER" id="PTHR11003:SF87">
    <property type="entry name" value="POTASSIUM CHANNEL DOMAIN-CONTAINING PROTEIN"/>
    <property type="match status" value="1"/>
</dbReference>
<dbReference type="GO" id="GO:0022841">
    <property type="term" value="F:potassium ion leak channel activity"/>
    <property type="evidence" value="ECO:0007669"/>
    <property type="project" value="TreeGrafter"/>
</dbReference>
<accession>A0A8J6LGY7</accession>
<comment type="caution">
    <text evidence="7">The sequence shown here is derived from an EMBL/GenBank/DDBJ whole genome shotgun (WGS) entry which is preliminary data.</text>
</comment>
<feature type="transmembrane region" description="Helical" evidence="6">
    <location>
        <begin position="425"/>
        <end position="445"/>
    </location>
</feature>
<evidence type="ECO:0000313" key="7">
    <source>
        <dbReference type="EMBL" id="KAH0812856.1"/>
    </source>
</evidence>
<keyword evidence="4 6" id="KW-0472">Membrane</keyword>
<protein>
    <submittedName>
        <fullName evidence="7">Uncharacterized protein</fullName>
    </submittedName>
</protein>
<feature type="transmembrane region" description="Helical" evidence="6">
    <location>
        <begin position="321"/>
        <end position="342"/>
    </location>
</feature>
<reference evidence="7" key="2">
    <citation type="submission" date="2021-08" db="EMBL/GenBank/DDBJ databases">
        <authorList>
            <person name="Eriksson T."/>
        </authorList>
    </citation>
    <scope>NUCLEOTIDE SEQUENCE</scope>
    <source>
        <strain evidence="7">Stoneville</strain>
        <tissue evidence="7">Whole head</tissue>
    </source>
</reference>
<dbReference type="Gene3D" id="1.10.287.70">
    <property type="match status" value="1"/>
</dbReference>
<keyword evidence="2 6" id="KW-0812">Transmembrane</keyword>
<dbReference type="PANTHER" id="PTHR11003">
    <property type="entry name" value="POTASSIUM CHANNEL, SUBFAMILY K"/>
    <property type="match status" value="1"/>
</dbReference>
<dbReference type="Proteomes" id="UP000719412">
    <property type="component" value="Unassembled WGS sequence"/>
</dbReference>
<sequence length="466" mass="51612">MYEPVSDRCVTTIISPKYANHNAFDPGDEGCTRTNELVPPEKPPRKNKMNKQSKQESNEETKNSTKMKSENGDTCIDVDHVTLEANNYKNKYTNASVQTSPLIPYRLRFWPRSTCDVKCDPNENGCCTKIRLTCCCRILSQWVLSQVGLTVVVLSWALLGAFAFYKTEGPRELEQSENLAKLQNNLSVNLAKTLQQTDQQHWTFIINNYLKKHETSLLEAVSAGLGEGGGGSIWTYPGCILFAVSLLTTLDGATASVRKRVTFRPLGRKLGATDVKIVSGVVADHYWVKFVLQQEMKPRYEQRLKGFAEIRFGAPVPRTSLGRGAAVLFSAIGIPLHFLLILNMGNLGAVRLQQLAFGSSSTDIPILPRPKWLKWFPVAAIAFYYLMGVILFGFVRQRCAVDSFMFPLDFTAAGGVATTDGHVRILYALYLEFAVTLAALVLSLIQASATRGIVDVGLRLGLLTNT</sequence>
<evidence type="ECO:0000256" key="5">
    <source>
        <dbReference type="SAM" id="MobiDB-lite"/>
    </source>
</evidence>
<feature type="transmembrane region" description="Helical" evidence="6">
    <location>
        <begin position="142"/>
        <end position="165"/>
    </location>
</feature>
<keyword evidence="8" id="KW-1185">Reference proteome</keyword>
<evidence type="ECO:0000256" key="3">
    <source>
        <dbReference type="ARBA" id="ARBA00022989"/>
    </source>
</evidence>
<feature type="region of interest" description="Disordered" evidence="5">
    <location>
        <begin position="24"/>
        <end position="71"/>
    </location>
</feature>
<evidence type="ECO:0000256" key="2">
    <source>
        <dbReference type="ARBA" id="ARBA00022692"/>
    </source>
</evidence>
<name>A0A8J6LGY7_TENMO</name>
<dbReference type="GO" id="GO:0030322">
    <property type="term" value="P:stabilization of membrane potential"/>
    <property type="evidence" value="ECO:0007669"/>
    <property type="project" value="TreeGrafter"/>
</dbReference>
<reference evidence="7" key="1">
    <citation type="journal article" date="2020" name="J Insects Food Feed">
        <title>The yellow mealworm (Tenebrio molitor) genome: a resource for the emerging insects as food and feed industry.</title>
        <authorList>
            <person name="Eriksson T."/>
            <person name="Andere A."/>
            <person name="Kelstrup H."/>
            <person name="Emery V."/>
            <person name="Picard C."/>
        </authorList>
    </citation>
    <scope>NUCLEOTIDE SEQUENCE</scope>
    <source>
        <strain evidence="7">Stoneville</strain>
        <tissue evidence="7">Whole head</tissue>
    </source>
</reference>
<dbReference type="InterPro" id="IPR003280">
    <property type="entry name" value="2pore_dom_K_chnl"/>
</dbReference>
<gene>
    <name evidence="7" type="ORF">GEV33_009935</name>
</gene>
<feature type="compositionally biased region" description="Basic and acidic residues" evidence="5">
    <location>
        <begin position="53"/>
        <end position="71"/>
    </location>
</feature>
<dbReference type="EMBL" id="JABDTM020025750">
    <property type="protein sequence ID" value="KAH0812856.1"/>
    <property type="molecule type" value="Genomic_DNA"/>
</dbReference>
<evidence type="ECO:0000256" key="6">
    <source>
        <dbReference type="SAM" id="Phobius"/>
    </source>
</evidence>
<dbReference type="SUPFAM" id="SSF81324">
    <property type="entry name" value="Voltage-gated potassium channels"/>
    <property type="match status" value="1"/>
</dbReference>
<dbReference type="GO" id="GO:0015271">
    <property type="term" value="F:outward rectifier potassium channel activity"/>
    <property type="evidence" value="ECO:0007669"/>
    <property type="project" value="TreeGrafter"/>
</dbReference>
<dbReference type="GO" id="GO:0005886">
    <property type="term" value="C:plasma membrane"/>
    <property type="evidence" value="ECO:0007669"/>
    <property type="project" value="TreeGrafter"/>
</dbReference>
<evidence type="ECO:0000256" key="4">
    <source>
        <dbReference type="ARBA" id="ARBA00023136"/>
    </source>
</evidence>
<dbReference type="AlphaFoldDB" id="A0A8J6LGY7"/>
<proteinExistence type="predicted"/>